<dbReference type="InterPro" id="IPR006295">
    <property type="entry name" value="DNA_primase_DnaG"/>
</dbReference>
<evidence type="ECO:0000256" key="10">
    <source>
        <dbReference type="ARBA" id="ARBA00023125"/>
    </source>
</evidence>
<evidence type="ECO:0000256" key="3">
    <source>
        <dbReference type="ARBA" id="ARBA00022679"/>
    </source>
</evidence>
<comment type="similarity">
    <text evidence="12 13">Belongs to the DnaG primase family.</text>
</comment>
<feature type="zinc finger region" description="CHC2-type" evidence="12 14">
    <location>
        <begin position="40"/>
        <end position="64"/>
    </location>
</feature>
<dbReference type="PANTHER" id="PTHR30313:SF2">
    <property type="entry name" value="DNA PRIMASE"/>
    <property type="match status" value="1"/>
</dbReference>
<dbReference type="NCBIfam" id="TIGR01391">
    <property type="entry name" value="dnaG"/>
    <property type="match status" value="1"/>
</dbReference>
<evidence type="ECO:0000256" key="11">
    <source>
        <dbReference type="ARBA" id="ARBA00023163"/>
    </source>
</evidence>
<keyword evidence="6 12" id="KW-0479">Metal-binding</keyword>
<dbReference type="SUPFAM" id="SSF57783">
    <property type="entry name" value="Zinc beta-ribbon"/>
    <property type="match status" value="1"/>
</dbReference>
<evidence type="ECO:0000256" key="1">
    <source>
        <dbReference type="ARBA" id="ARBA00022478"/>
    </source>
</evidence>
<dbReference type="Pfam" id="PF01807">
    <property type="entry name" value="Zn_ribbon_DnaG"/>
    <property type="match status" value="1"/>
</dbReference>
<evidence type="ECO:0000256" key="8">
    <source>
        <dbReference type="ARBA" id="ARBA00022833"/>
    </source>
</evidence>
<dbReference type="AlphaFoldDB" id="A0A6I6DCL1"/>
<dbReference type="FunFam" id="3.90.980.10:FF:000001">
    <property type="entry name" value="DNA primase"/>
    <property type="match status" value="1"/>
</dbReference>
<proteinExistence type="inferred from homology"/>
<dbReference type="GO" id="GO:0000428">
    <property type="term" value="C:DNA-directed RNA polymerase complex"/>
    <property type="evidence" value="ECO:0007669"/>
    <property type="project" value="UniProtKB-KW"/>
</dbReference>
<dbReference type="GO" id="GO:0008270">
    <property type="term" value="F:zinc ion binding"/>
    <property type="evidence" value="ECO:0007669"/>
    <property type="project" value="UniProtKB-UniRule"/>
</dbReference>
<keyword evidence="9" id="KW-0460">Magnesium</keyword>
<evidence type="ECO:0000256" key="4">
    <source>
        <dbReference type="ARBA" id="ARBA00022695"/>
    </source>
</evidence>
<dbReference type="SMART" id="SM00400">
    <property type="entry name" value="ZnF_CHCC"/>
    <property type="match status" value="1"/>
</dbReference>
<dbReference type="GO" id="GO:1990077">
    <property type="term" value="C:primosome complex"/>
    <property type="evidence" value="ECO:0007669"/>
    <property type="project" value="UniProtKB-KW"/>
</dbReference>
<comment type="domain">
    <text evidence="12">Contains an N-terminal zinc-binding domain, a central core domain that contains the primase activity, and a C-terminal DnaB-binding domain.</text>
</comment>
<dbReference type="InterPro" id="IPR002694">
    <property type="entry name" value="Znf_CHC2"/>
</dbReference>
<dbReference type="FunFam" id="3.40.1360.10:FF:000002">
    <property type="entry name" value="DNA primase"/>
    <property type="match status" value="1"/>
</dbReference>
<keyword evidence="11 12" id="KW-0804">Transcription</keyword>
<keyword evidence="5 12" id="KW-0235">DNA replication</keyword>
<dbReference type="InterPro" id="IPR030846">
    <property type="entry name" value="DnaG_bac"/>
</dbReference>
<keyword evidence="8 12" id="KW-0862">Zinc</keyword>
<dbReference type="HAMAP" id="MF_00974">
    <property type="entry name" value="DNA_primase_DnaG"/>
    <property type="match status" value="1"/>
</dbReference>
<dbReference type="InterPro" id="IPR006171">
    <property type="entry name" value="TOPRIM_dom"/>
</dbReference>
<dbReference type="GO" id="GO:0003677">
    <property type="term" value="F:DNA binding"/>
    <property type="evidence" value="ECO:0007669"/>
    <property type="project" value="UniProtKB-KW"/>
</dbReference>
<comment type="cofactor">
    <cofactor evidence="12 13 14">
        <name>Zn(2+)</name>
        <dbReference type="ChEBI" id="CHEBI:29105"/>
    </cofactor>
    <text evidence="12 13 14">Binds 1 zinc ion per monomer.</text>
</comment>
<feature type="domain" description="Toprim" evidence="16">
    <location>
        <begin position="254"/>
        <end position="335"/>
    </location>
</feature>
<keyword evidence="3 12" id="KW-0808">Transferase</keyword>
<evidence type="ECO:0000256" key="14">
    <source>
        <dbReference type="PIRSR" id="PIRSR002811-1"/>
    </source>
</evidence>
<dbReference type="InterPro" id="IPR036977">
    <property type="entry name" value="DNA_primase_Znf_CHC2"/>
</dbReference>
<sequence length="589" mass="68258">MTKYFDDQLIRDILFRIDIVEIIGETVQLNRKGNRYWGLCPFHQEKTPSFSVTPEKEMFYCFGCRTGGDVFSFVMKRDGASFKEAVELLADKAGIELRSLKNENNEVKQVLEVNKNAADYYNKNLFTPASTKALKYLKKRKVSDESLKRYIIGYALDEWDGLKNYLLKHGFSKKIIEKSGLISLNKKGTNHYDLFRNRIIFPIQNFRGDIIGFGGRVLDDSLPKYINSPETDLFSKRKNLYGLYQAKDSIRKRNEVVLVEGYMDCIKLGQADITNVVASLGTAFTVDQAKLLQKYTEKVIILYDGDEAGQREAIKAINSLLKANLKTDVVALPPGKDPDEYIALNGKEEFLRYIKNNSYNYIEFKINSNINSTEELNLENKNKIINEVKKDINGLNSEIEKDYFIRLLSEKLKLEENTVYREIKSKKSSNLPHKRNKIQISRDNKRYGNYSIQEKIMAKMLKDEEFFNYIVDTIGIDFIHNQQYKALLKIYQGLQGSHKDKINQLFTIAVEQDLNSEFARITFIGDEELNKIEIMDYVKRVKIMKQDAKWQKLFAKIRQLSDEGDFYSVLDFILKIDKLLNKAQKGGTK</sequence>
<dbReference type="OrthoDB" id="9803773at2"/>
<keyword evidence="10 12" id="KW-0238">DNA-binding</keyword>
<evidence type="ECO:0000256" key="15">
    <source>
        <dbReference type="SAM" id="Coils"/>
    </source>
</evidence>
<comment type="function">
    <text evidence="12 13">RNA polymerase that catalyzes the synthesis of short RNA molecules used as primers for DNA polymerase during DNA replication.</text>
</comment>
<dbReference type="GO" id="GO:0003899">
    <property type="term" value="F:DNA-directed RNA polymerase activity"/>
    <property type="evidence" value="ECO:0007669"/>
    <property type="project" value="UniProtKB-UniRule"/>
</dbReference>
<dbReference type="PANTHER" id="PTHR30313">
    <property type="entry name" value="DNA PRIMASE"/>
    <property type="match status" value="1"/>
</dbReference>
<dbReference type="InterPro" id="IPR034151">
    <property type="entry name" value="TOPRIM_DnaG_bac"/>
</dbReference>
<gene>
    <name evidence="12" type="primary">dnaG</name>
    <name evidence="17" type="ORF">SYNTR_1376</name>
</gene>
<dbReference type="GO" id="GO:0005737">
    <property type="term" value="C:cytoplasm"/>
    <property type="evidence" value="ECO:0007669"/>
    <property type="project" value="TreeGrafter"/>
</dbReference>
<dbReference type="PROSITE" id="PS50880">
    <property type="entry name" value="TOPRIM"/>
    <property type="match status" value="1"/>
</dbReference>
<evidence type="ECO:0000256" key="6">
    <source>
        <dbReference type="ARBA" id="ARBA00022723"/>
    </source>
</evidence>
<feature type="coiled-coil region" evidence="15">
    <location>
        <begin position="83"/>
        <end position="117"/>
    </location>
</feature>
<comment type="subunit">
    <text evidence="12">Monomer. Interacts with DnaB.</text>
</comment>
<dbReference type="Pfam" id="PF13155">
    <property type="entry name" value="Toprim_2"/>
    <property type="match status" value="1"/>
</dbReference>
<dbReference type="InterPro" id="IPR019475">
    <property type="entry name" value="DNA_primase_DnaB-bd"/>
</dbReference>
<dbReference type="Gene3D" id="3.40.1360.10">
    <property type="match status" value="1"/>
</dbReference>
<keyword evidence="2 12" id="KW-0639">Primosome</keyword>
<protein>
    <recommendedName>
        <fullName evidence="12 13">DNA primase</fullName>
        <ecNumber evidence="12">2.7.7.101</ecNumber>
    </recommendedName>
</protein>
<dbReference type="InterPro" id="IPR050219">
    <property type="entry name" value="DnaG_primase"/>
</dbReference>
<keyword evidence="18" id="KW-1185">Reference proteome</keyword>
<evidence type="ECO:0000256" key="9">
    <source>
        <dbReference type="ARBA" id="ARBA00022842"/>
    </source>
</evidence>
<dbReference type="KEGG" id="salq:SYNTR_1376"/>
<evidence type="ECO:0000259" key="16">
    <source>
        <dbReference type="PROSITE" id="PS50880"/>
    </source>
</evidence>
<reference evidence="18" key="1">
    <citation type="journal article" date="2019" name="Microbiology">
        <title>Complete Genome Sequence of an Uncultured Bacterium of the Candidate Phylum Bipolaricaulota.</title>
        <authorList>
            <person name="Kadnikov V.V."/>
            <person name="Mardanov A.V."/>
            <person name="Beletsky A.V."/>
            <person name="Frank Y.A."/>
            <person name="Karnachuk O.V."/>
            <person name="Ravin N.V."/>
        </authorList>
    </citation>
    <scope>NUCLEOTIDE SEQUENCE [LARGE SCALE GENOMIC DNA]</scope>
</reference>
<dbReference type="Gene3D" id="3.90.580.10">
    <property type="entry name" value="Zinc finger, CHC2-type domain"/>
    <property type="match status" value="1"/>
</dbReference>
<evidence type="ECO:0000256" key="13">
    <source>
        <dbReference type="PIRNR" id="PIRNR002811"/>
    </source>
</evidence>
<keyword evidence="4 12" id="KW-0548">Nucleotidyltransferase</keyword>
<evidence type="ECO:0000256" key="7">
    <source>
        <dbReference type="ARBA" id="ARBA00022771"/>
    </source>
</evidence>
<dbReference type="EC" id="2.7.7.101" evidence="12"/>
<dbReference type="PIRSF" id="PIRSF002811">
    <property type="entry name" value="DnaG"/>
    <property type="match status" value="1"/>
</dbReference>
<keyword evidence="7 12" id="KW-0863">Zinc-finger</keyword>
<dbReference type="FunFam" id="3.90.580.10:FF:000001">
    <property type="entry name" value="DNA primase"/>
    <property type="match status" value="1"/>
</dbReference>
<keyword evidence="15" id="KW-0175">Coiled coil</keyword>
<dbReference type="GO" id="GO:0006269">
    <property type="term" value="P:DNA replication, synthesis of primer"/>
    <property type="evidence" value="ECO:0007669"/>
    <property type="project" value="UniProtKB-UniRule"/>
</dbReference>
<keyword evidence="1 12" id="KW-0240">DNA-directed RNA polymerase</keyword>
<dbReference type="Gene3D" id="3.90.980.10">
    <property type="entry name" value="DNA primase, catalytic core, N-terminal domain"/>
    <property type="match status" value="1"/>
</dbReference>
<dbReference type="InterPro" id="IPR013264">
    <property type="entry name" value="DNAG_N"/>
</dbReference>
<dbReference type="EMBL" id="CP046457">
    <property type="protein sequence ID" value="QGT99969.1"/>
    <property type="molecule type" value="Genomic_DNA"/>
</dbReference>
<dbReference type="Proteomes" id="UP000426444">
    <property type="component" value="Chromosome"/>
</dbReference>
<dbReference type="Pfam" id="PF08275">
    <property type="entry name" value="DNAG_N"/>
    <property type="match status" value="1"/>
</dbReference>
<name>A0A6I6DCL1_9FIRM</name>
<dbReference type="RefSeq" id="WP_156203808.1">
    <property type="nucleotide sequence ID" value="NZ_CP046457.1"/>
</dbReference>
<dbReference type="Pfam" id="PF10410">
    <property type="entry name" value="DnaB_bind"/>
    <property type="match status" value="1"/>
</dbReference>
<comment type="catalytic activity">
    <reaction evidence="12">
        <text>ssDNA + n NTP = ssDNA/pppN(pN)n-1 hybrid + (n-1) diphosphate.</text>
        <dbReference type="EC" id="2.7.7.101"/>
    </reaction>
</comment>
<organism evidence="17 18">
    <name type="scientific">Candidatus Syntrophocurvum alkaliphilum</name>
    <dbReference type="NCBI Taxonomy" id="2293317"/>
    <lineage>
        <taxon>Bacteria</taxon>
        <taxon>Bacillati</taxon>
        <taxon>Bacillota</taxon>
        <taxon>Clostridia</taxon>
        <taxon>Eubacteriales</taxon>
        <taxon>Syntrophomonadaceae</taxon>
        <taxon>Candidatus Syntrophocurvum</taxon>
    </lineage>
</organism>
<evidence type="ECO:0000256" key="2">
    <source>
        <dbReference type="ARBA" id="ARBA00022515"/>
    </source>
</evidence>
<dbReference type="SUPFAM" id="SSF56731">
    <property type="entry name" value="DNA primase core"/>
    <property type="match status" value="1"/>
</dbReference>
<evidence type="ECO:0000256" key="5">
    <source>
        <dbReference type="ARBA" id="ARBA00022705"/>
    </source>
</evidence>
<dbReference type="CDD" id="cd03364">
    <property type="entry name" value="TOPRIM_DnaG_primases"/>
    <property type="match status" value="1"/>
</dbReference>
<evidence type="ECO:0000313" key="17">
    <source>
        <dbReference type="EMBL" id="QGT99969.1"/>
    </source>
</evidence>
<dbReference type="SMART" id="SM00493">
    <property type="entry name" value="TOPRIM"/>
    <property type="match status" value="1"/>
</dbReference>
<evidence type="ECO:0000256" key="12">
    <source>
        <dbReference type="HAMAP-Rule" id="MF_00974"/>
    </source>
</evidence>
<accession>A0A6I6DCL1</accession>
<dbReference type="InterPro" id="IPR037068">
    <property type="entry name" value="DNA_primase_core_N_sf"/>
</dbReference>
<evidence type="ECO:0000313" key="18">
    <source>
        <dbReference type="Proteomes" id="UP000426444"/>
    </source>
</evidence>